<dbReference type="EMBL" id="JABWCV010000023">
    <property type="protein sequence ID" value="NVF15804.1"/>
    <property type="molecule type" value="Genomic_DNA"/>
</dbReference>
<dbReference type="SMART" id="SM00849">
    <property type="entry name" value="Lactamase_B"/>
    <property type="match status" value="1"/>
</dbReference>
<keyword evidence="8" id="KW-1185">Reference proteome</keyword>
<sequence length="267" mass="29896">MSYKLYAIRYATNQGRQRYENFIGMKADPHDTPLAMDFFVWLAIGYGRVILIDTGCDEQTCKKRGNDFLRCPSDGLRSLGIEPHQVDTVIVTHLHWDHAGNFDLFPNATFHACPIEIQHAVSPCMCNSFMRAPYDVDHICSFIRLLYAERVRYHRGVTEIAPGLTVHEVGGHSPGLQFAAVETNRGRVAIASDAMHYFDNMLLLRPYPVVHDIPSYFAAIDSVTAVAETENHIVPGHDPSIMRLYPAASPNTQGIVVRLDVMPNIGT</sequence>
<evidence type="ECO:0000313" key="7">
    <source>
        <dbReference type="EMBL" id="NVF15804.1"/>
    </source>
</evidence>
<comment type="cofactor">
    <cofactor evidence="1">
        <name>Zn(2+)</name>
        <dbReference type="ChEBI" id="CHEBI:29105"/>
    </cofactor>
</comment>
<comment type="caution">
    <text evidence="7">The sequence shown here is derived from an EMBL/GenBank/DDBJ whole genome shotgun (WGS) entry which is preliminary data.</text>
</comment>
<keyword evidence="4" id="KW-0378">Hydrolase</keyword>
<keyword evidence="5" id="KW-0862">Zinc</keyword>
<keyword evidence="3" id="KW-0479">Metal-binding</keyword>
<evidence type="ECO:0000256" key="4">
    <source>
        <dbReference type="ARBA" id="ARBA00022801"/>
    </source>
</evidence>
<gene>
    <name evidence="7" type="ORF">HUO07_16735</name>
</gene>
<dbReference type="RefSeq" id="WP_176304504.1">
    <property type="nucleotide sequence ID" value="NZ_JABWCV010000023.1"/>
</dbReference>
<reference evidence="7 8" key="1">
    <citation type="submission" date="2020-06" db="EMBL/GenBank/DDBJ databases">
        <title>Halomonas sp. QX-1 draft genome sequence.</title>
        <authorList>
            <person name="Qiu X."/>
        </authorList>
    </citation>
    <scope>NUCLEOTIDE SEQUENCE [LARGE SCALE GENOMIC DNA]</scope>
    <source>
        <strain evidence="7 8">QX-1</strain>
    </source>
</reference>
<evidence type="ECO:0000256" key="2">
    <source>
        <dbReference type="ARBA" id="ARBA00007749"/>
    </source>
</evidence>
<evidence type="ECO:0000259" key="6">
    <source>
        <dbReference type="SMART" id="SM00849"/>
    </source>
</evidence>
<dbReference type="Pfam" id="PF00753">
    <property type="entry name" value="Lactamase_B"/>
    <property type="match status" value="1"/>
</dbReference>
<evidence type="ECO:0000256" key="3">
    <source>
        <dbReference type="ARBA" id="ARBA00022723"/>
    </source>
</evidence>
<dbReference type="GO" id="GO:0016787">
    <property type="term" value="F:hydrolase activity"/>
    <property type="evidence" value="ECO:0007669"/>
    <property type="project" value="UniProtKB-KW"/>
</dbReference>
<dbReference type="AlphaFoldDB" id="A0A7Y6RFU6"/>
<dbReference type="GO" id="GO:0046872">
    <property type="term" value="F:metal ion binding"/>
    <property type="evidence" value="ECO:0007669"/>
    <property type="project" value="UniProtKB-KW"/>
</dbReference>
<dbReference type="Proteomes" id="UP000589984">
    <property type="component" value="Unassembled WGS sequence"/>
</dbReference>
<proteinExistence type="inferred from homology"/>
<comment type="similarity">
    <text evidence="2">Belongs to the metallo-beta-lactamase superfamily.</text>
</comment>
<dbReference type="PANTHER" id="PTHR42978">
    <property type="entry name" value="QUORUM-QUENCHING LACTONASE YTNP-RELATED-RELATED"/>
    <property type="match status" value="1"/>
</dbReference>
<evidence type="ECO:0000313" key="8">
    <source>
        <dbReference type="Proteomes" id="UP000589984"/>
    </source>
</evidence>
<evidence type="ECO:0000256" key="1">
    <source>
        <dbReference type="ARBA" id="ARBA00001947"/>
    </source>
</evidence>
<dbReference type="PANTHER" id="PTHR42978:SF7">
    <property type="entry name" value="METALLO-HYDROLASE RV2300C-RELATED"/>
    <property type="match status" value="1"/>
</dbReference>
<protein>
    <submittedName>
        <fullName evidence="7">N-acyl homoserine lactonase family protein</fullName>
    </submittedName>
</protein>
<dbReference type="InterPro" id="IPR036866">
    <property type="entry name" value="RibonucZ/Hydroxyglut_hydro"/>
</dbReference>
<dbReference type="InterPro" id="IPR051013">
    <property type="entry name" value="MBL_superfamily_lactonases"/>
</dbReference>
<name>A0A7Y6RFU6_9GAMM</name>
<dbReference type="SUPFAM" id="SSF56281">
    <property type="entry name" value="Metallo-hydrolase/oxidoreductase"/>
    <property type="match status" value="1"/>
</dbReference>
<accession>A0A7Y6RFU6</accession>
<dbReference type="CDD" id="cd07729">
    <property type="entry name" value="AHL_lactonase_MBL-fold"/>
    <property type="match status" value="1"/>
</dbReference>
<feature type="domain" description="Metallo-beta-lactamase" evidence="6">
    <location>
        <begin position="37"/>
        <end position="237"/>
    </location>
</feature>
<dbReference type="Gene3D" id="3.60.15.10">
    <property type="entry name" value="Ribonuclease Z/Hydroxyacylglutathione hydrolase-like"/>
    <property type="match status" value="1"/>
</dbReference>
<evidence type="ECO:0000256" key="5">
    <source>
        <dbReference type="ARBA" id="ARBA00022833"/>
    </source>
</evidence>
<dbReference type="InterPro" id="IPR001279">
    <property type="entry name" value="Metallo-B-lactamas"/>
</dbReference>
<organism evidence="7 8">
    <name type="scientific">Vreelandella maris</name>
    <dbReference type="NCBI Taxonomy" id="2729617"/>
    <lineage>
        <taxon>Bacteria</taxon>
        <taxon>Pseudomonadati</taxon>
        <taxon>Pseudomonadota</taxon>
        <taxon>Gammaproteobacteria</taxon>
        <taxon>Oceanospirillales</taxon>
        <taxon>Halomonadaceae</taxon>
        <taxon>Vreelandella</taxon>
    </lineage>
</organism>